<keyword evidence="9" id="KW-1089">Inhibition of host MDA5 by virus</keyword>
<keyword evidence="8" id="KW-0922">Interferon antiviral system evasion</keyword>
<reference evidence="14" key="1">
    <citation type="submission" date="2018-09" db="EMBL/GenBank/DDBJ databases">
        <title>Molecular-genetic characterization of Avian avulovirus 20 strains isolated from wild birds.</title>
        <authorList>
            <person name="Karamendin K."/>
            <person name="Asanova S."/>
            <person name="Kydyrmanov A."/>
            <person name="Sayatov M."/>
            <person name="Kasymbekov Y."/>
            <person name="Khan E."/>
            <person name="Seidalina A."/>
            <person name="Klara D."/>
        </authorList>
    </citation>
    <scope>NUCLEOTIDE SEQUENCE</scope>
    <source>
        <strain evidence="14">AAvV-20/black headed gull/Balkhash/5844/2013</strain>
    </source>
</reference>
<feature type="domain" description="Phosphoprotein P soyouz module" evidence="13">
    <location>
        <begin position="1"/>
        <end position="57"/>
    </location>
</feature>
<evidence type="ECO:0000256" key="1">
    <source>
        <dbReference type="ARBA" id="ARBA00004340"/>
    </source>
</evidence>
<keyword evidence="5" id="KW-1090">Inhibition of host innate immune response by virus</keyword>
<keyword evidence="4" id="KW-0945">Host-virus interaction</keyword>
<keyword evidence="7" id="KW-0862">Zinc</keyword>
<keyword evidence="3" id="KW-0691">RNA editing</keyword>
<dbReference type="Pfam" id="PF13008">
    <property type="entry name" value="zf-Paramyx-P"/>
    <property type="match status" value="1"/>
</dbReference>
<name>A0A4Y5T9P8_9MONO</name>
<feature type="region of interest" description="Disordered" evidence="11">
    <location>
        <begin position="147"/>
        <end position="176"/>
    </location>
</feature>
<protein>
    <submittedName>
        <fullName evidence="14">V protein</fullName>
    </submittedName>
</protein>
<evidence type="ECO:0000256" key="8">
    <source>
        <dbReference type="ARBA" id="ARBA00023258"/>
    </source>
</evidence>
<gene>
    <name evidence="14" type="primary">P</name>
</gene>
<proteinExistence type="predicted"/>
<dbReference type="InterPro" id="IPR024279">
    <property type="entry name" value="Paramyx_V_Zn-bd"/>
</dbReference>
<feature type="compositionally biased region" description="Polar residues" evidence="11">
    <location>
        <begin position="100"/>
        <end position="117"/>
    </location>
</feature>
<organism evidence="14">
    <name type="scientific">avian paramyxovirus 20</name>
    <dbReference type="NCBI Taxonomy" id="2560314"/>
    <lineage>
        <taxon>Viruses</taxon>
        <taxon>Riboviria</taxon>
        <taxon>Orthornavirae</taxon>
        <taxon>Negarnaviricota</taxon>
        <taxon>Haploviricotina</taxon>
        <taxon>Monjiviricetes</taxon>
        <taxon>Mononegavirales</taxon>
        <taxon>Paramyxoviridae</taxon>
        <taxon>Avulavirinae</taxon>
        <taxon>Metaavulavirus</taxon>
        <taxon>Metaavulavirus kazakhstanense</taxon>
    </lineage>
</organism>
<evidence type="ECO:0000256" key="7">
    <source>
        <dbReference type="ARBA" id="ARBA00022833"/>
    </source>
</evidence>
<dbReference type="GO" id="GO:0039554">
    <property type="term" value="P:symbiont-mediated suppression of host cytoplasmic pattern recognition receptor signaling pathway via inhibition of MDA-5 activity"/>
    <property type="evidence" value="ECO:0007669"/>
    <property type="project" value="UniProtKB-KW"/>
</dbReference>
<dbReference type="EMBL" id="MH844489">
    <property type="protein sequence ID" value="QDB64858.1"/>
    <property type="molecule type" value="Viral_cRNA"/>
</dbReference>
<evidence type="ECO:0000256" key="5">
    <source>
        <dbReference type="ARBA" id="ARBA00022632"/>
    </source>
</evidence>
<sequence length="264" mass="28898">MDFSNDDDIAELLNVSSQVIREIQHAEGKPPQTVGAVKVSPGNTRALTELWESEASQSHVAEAPDQSLGESNNQPNSTQIIQTHKDEDSADTDNLIASTATHNDNEDTSQQSSQGVKSNIGKDLDNALAKLEKKAASIKVDKQFLKGGGKSQQPIPESHCSERITSRTDTSVQSSSAHVTEVIGTVPRLCWQHRQPRCTECPSGSFWIPGHRREYAFSTNNGLTYLTSWCNPVCSPVRTNPRVEQCRCGYCPSVCILCRDNSSQ</sequence>
<feature type="domain" description="Paramyxovirinae protein V zinc-binding" evidence="12">
    <location>
        <begin position="218"/>
        <end position="259"/>
    </location>
</feature>
<feature type="region of interest" description="Disordered" evidence="11">
    <location>
        <begin position="100"/>
        <end position="119"/>
    </location>
</feature>
<feature type="compositionally biased region" description="Polar residues" evidence="11">
    <location>
        <begin position="167"/>
        <end position="176"/>
    </location>
</feature>
<dbReference type="Gene3D" id="4.10.80.340">
    <property type="match status" value="1"/>
</dbReference>
<keyword evidence="10" id="KW-0899">Viral immunoevasion</keyword>
<feature type="region of interest" description="Disordered" evidence="11">
    <location>
        <begin position="53"/>
        <end position="77"/>
    </location>
</feature>
<dbReference type="InterPro" id="IPR025909">
    <property type="entry name" value="Soyouz_module"/>
</dbReference>
<evidence type="ECO:0000256" key="4">
    <source>
        <dbReference type="ARBA" id="ARBA00022581"/>
    </source>
</evidence>
<evidence type="ECO:0000256" key="2">
    <source>
        <dbReference type="ARBA" id="ARBA00022482"/>
    </source>
</evidence>
<feature type="compositionally biased region" description="Polar residues" evidence="11">
    <location>
        <begin position="68"/>
        <end position="77"/>
    </location>
</feature>
<evidence type="ECO:0000256" key="9">
    <source>
        <dbReference type="ARBA" id="ARBA00023260"/>
    </source>
</evidence>
<evidence type="ECO:0000259" key="12">
    <source>
        <dbReference type="Pfam" id="PF13008"/>
    </source>
</evidence>
<accession>A0A4Y5T9P8</accession>
<keyword evidence="6" id="KW-0479">Metal-binding</keyword>
<evidence type="ECO:0000256" key="11">
    <source>
        <dbReference type="SAM" id="MobiDB-lite"/>
    </source>
</evidence>
<comment type="subcellular location">
    <subcellularLocation>
        <location evidence="1">Host cell</location>
    </subcellularLocation>
</comment>
<dbReference type="Pfam" id="PF14313">
    <property type="entry name" value="Soyouz_module"/>
    <property type="match status" value="1"/>
</dbReference>
<dbReference type="GO" id="GO:0046872">
    <property type="term" value="F:metal ion binding"/>
    <property type="evidence" value="ECO:0007669"/>
    <property type="project" value="UniProtKB-KW"/>
</dbReference>
<evidence type="ECO:0000259" key="13">
    <source>
        <dbReference type="Pfam" id="PF14313"/>
    </source>
</evidence>
<dbReference type="GO" id="GO:0043657">
    <property type="term" value="C:host cell"/>
    <property type="evidence" value="ECO:0007669"/>
    <property type="project" value="UniProtKB-SubCell"/>
</dbReference>
<evidence type="ECO:0000256" key="6">
    <source>
        <dbReference type="ARBA" id="ARBA00022723"/>
    </source>
</evidence>
<evidence type="ECO:0000313" key="14">
    <source>
        <dbReference type="EMBL" id="QDB64858.1"/>
    </source>
</evidence>
<evidence type="ECO:0000256" key="3">
    <source>
        <dbReference type="ARBA" id="ARBA00022495"/>
    </source>
</evidence>
<evidence type="ECO:0000256" key="10">
    <source>
        <dbReference type="ARBA" id="ARBA00023280"/>
    </source>
</evidence>
<keyword evidence="2" id="KW-1113">Inhibition of host RLR pathway by virus</keyword>